<reference evidence="2 3" key="1">
    <citation type="submission" date="2023-07" db="EMBL/GenBank/DDBJ databases">
        <title>Functional and genomic diversity of the sorghum phyllosphere microbiome.</title>
        <authorList>
            <person name="Shade A."/>
        </authorList>
    </citation>
    <scope>NUCLEOTIDE SEQUENCE [LARGE SCALE GENOMIC DNA]</scope>
    <source>
        <strain evidence="2 3">SORGH_AS_0892</strain>
    </source>
</reference>
<dbReference type="Gene3D" id="3.40.30.10">
    <property type="entry name" value="Glutaredoxin"/>
    <property type="match status" value="1"/>
</dbReference>
<dbReference type="CDD" id="cd02966">
    <property type="entry name" value="TlpA_like_family"/>
    <property type="match status" value="1"/>
</dbReference>
<proteinExistence type="predicted"/>
<gene>
    <name evidence="2" type="ORF">QE382_001666</name>
</gene>
<name>A0ABU0U3Z6_9SPHI</name>
<sequence>MKKLTLHLIRFLKPLKNTTLLLTCIAVFHMFSLSAQTPRNDSGADGLYINDQVPEAFYNELHQMIDWSTGKIYNKSLDKDRNKLIILDFWAHWCMPCLGSLKNMNEELVGKIDTTQVAIIPVTYEGNAEIQAVLNRFAWKHQSVINDSILSRYFPHQAIPHMVWIYKGKVIAMPRANYATLENINMLLAGKMPSVYNETDIKVIDPNQPLFQKHNAPAAVHYQKDSFKVGGYAEGYAQVTFKTVKTPNGWLYYGINIPIDQLLVFAYQDLLTDRMDLLKAIKYEVGPDLKSKLKIGRPKMYNNDFAKDSIYGDWLRKNSRTVEFRAPKGIGEKEGLNLFRQYLADYALAEYQLEISIDQSKQYKVPVLKCIGKPKGTIALLTKKAKPSDPAYRYFNGQYGELKWLDYIRTGLPRLPNRLFDDNRIVDQTNLPKELLVHMQFPTNLIGKGSMEYVQSELKRYNLKLEVGFEKVPILLLKEVKKHAN</sequence>
<keyword evidence="3" id="KW-1185">Reference proteome</keyword>
<dbReference type="SUPFAM" id="SSF52833">
    <property type="entry name" value="Thioredoxin-like"/>
    <property type="match status" value="1"/>
</dbReference>
<comment type="caution">
    <text evidence="2">The sequence shown here is derived from an EMBL/GenBank/DDBJ whole genome shotgun (WGS) entry which is preliminary data.</text>
</comment>
<keyword evidence="1" id="KW-0732">Signal</keyword>
<evidence type="ECO:0000313" key="2">
    <source>
        <dbReference type="EMBL" id="MDQ1149682.1"/>
    </source>
</evidence>
<dbReference type="EMBL" id="JAUTBA010000001">
    <property type="protein sequence ID" value="MDQ1149682.1"/>
    <property type="molecule type" value="Genomic_DNA"/>
</dbReference>
<dbReference type="Proteomes" id="UP001244640">
    <property type="component" value="Unassembled WGS sequence"/>
</dbReference>
<protein>
    <recommendedName>
        <fullName evidence="4">Thiol-disulfide isomerase or thioredoxin</fullName>
    </recommendedName>
</protein>
<evidence type="ECO:0008006" key="4">
    <source>
        <dbReference type="Google" id="ProtNLM"/>
    </source>
</evidence>
<organism evidence="2 3">
    <name type="scientific">Sphingobacterium zeae</name>
    <dbReference type="NCBI Taxonomy" id="1776859"/>
    <lineage>
        <taxon>Bacteria</taxon>
        <taxon>Pseudomonadati</taxon>
        <taxon>Bacteroidota</taxon>
        <taxon>Sphingobacteriia</taxon>
        <taxon>Sphingobacteriales</taxon>
        <taxon>Sphingobacteriaceae</taxon>
        <taxon>Sphingobacterium</taxon>
    </lineage>
</organism>
<dbReference type="InterPro" id="IPR036249">
    <property type="entry name" value="Thioredoxin-like_sf"/>
</dbReference>
<feature type="signal peptide" evidence="1">
    <location>
        <begin position="1"/>
        <end position="35"/>
    </location>
</feature>
<evidence type="ECO:0000313" key="3">
    <source>
        <dbReference type="Proteomes" id="UP001244640"/>
    </source>
</evidence>
<feature type="chain" id="PRO_5045252329" description="Thiol-disulfide isomerase or thioredoxin" evidence="1">
    <location>
        <begin position="36"/>
        <end position="485"/>
    </location>
</feature>
<accession>A0ABU0U3Z6</accession>
<dbReference type="RefSeq" id="WP_307185473.1">
    <property type="nucleotide sequence ID" value="NZ_JAUTBA010000001.1"/>
</dbReference>
<evidence type="ECO:0000256" key="1">
    <source>
        <dbReference type="SAM" id="SignalP"/>
    </source>
</evidence>